<dbReference type="OrthoDB" id="9810617at2"/>
<dbReference type="PANTHER" id="PTHR43035:SF1">
    <property type="entry name" value="FATTY ACID REPRESSION MUTANT PROTEIN 2-RELATED"/>
    <property type="match status" value="1"/>
</dbReference>
<organism evidence="5 6">
    <name type="scientific">Chimaeribacter coloradensis</name>
    <dbReference type="NCBI Taxonomy" id="2060068"/>
    <lineage>
        <taxon>Bacteria</taxon>
        <taxon>Pseudomonadati</taxon>
        <taxon>Pseudomonadota</taxon>
        <taxon>Gammaproteobacteria</taxon>
        <taxon>Enterobacterales</taxon>
        <taxon>Yersiniaceae</taxon>
        <taxon>Chimaeribacter</taxon>
    </lineage>
</organism>
<dbReference type="GO" id="GO:0005737">
    <property type="term" value="C:cytoplasm"/>
    <property type="evidence" value="ECO:0007669"/>
    <property type="project" value="UniProtKB-SubCell"/>
</dbReference>
<evidence type="ECO:0000256" key="1">
    <source>
        <dbReference type="ARBA" id="ARBA00004496"/>
    </source>
</evidence>
<dbReference type="AlphaFoldDB" id="A0A2N5E1C9"/>
<dbReference type="SUPFAM" id="SSF55469">
    <property type="entry name" value="FMN-dependent nitroreductase-like"/>
    <property type="match status" value="1"/>
</dbReference>
<dbReference type="CDD" id="cd02140">
    <property type="entry name" value="Frm2-like"/>
    <property type="match status" value="1"/>
</dbReference>
<dbReference type="GO" id="GO:0016491">
    <property type="term" value="F:oxidoreductase activity"/>
    <property type="evidence" value="ECO:0007669"/>
    <property type="project" value="UniProtKB-KW"/>
</dbReference>
<dbReference type="InterPro" id="IPR033877">
    <property type="entry name" value="Frm2/Hbn1"/>
</dbReference>
<sequence>MSNAFLESIAVRRSIYSLGSELPCSEYEVIRLITEAVKLSPSAFNSQSSRVVILFDGQHQQLWEIVKQELKKIVPPDAFFTTENKIGSFAAGAGTVLFFEDTRVIDDLQKQYALYAENFPVWSEHSTGIAQFSVWSALAQVKIGASLQHYNPLIDEAVQQQWHLPAHWRLRAQMPFGSIAQPPGEKSYMDDEQRFRVFK</sequence>
<comment type="caution">
    <text evidence="5">The sequence shown here is derived from an EMBL/GenBank/DDBJ whole genome shotgun (WGS) entry which is preliminary data.</text>
</comment>
<evidence type="ECO:0000256" key="2">
    <source>
        <dbReference type="ARBA" id="ARBA00022490"/>
    </source>
</evidence>
<dbReference type="Pfam" id="PF00881">
    <property type="entry name" value="Nitroreductase"/>
    <property type="match status" value="1"/>
</dbReference>
<evidence type="ECO:0000256" key="3">
    <source>
        <dbReference type="ARBA" id="ARBA00023002"/>
    </source>
</evidence>
<dbReference type="RefSeq" id="WP_101824955.1">
    <property type="nucleotide sequence ID" value="NZ_PJZH01000012.1"/>
</dbReference>
<dbReference type="FunFam" id="3.40.109.10:FF:000001">
    <property type="entry name" value="Nitroreductase family"/>
    <property type="match status" value="1"/>
</dbReference>
<evidence type="ECO:0000313" key="5">
    <source>
        <dbReference type="EMBL" id="PLR34098.1"/>
    </source>
</evidence>
<accession>A0A2N5E1C9</accession>
<keyword evidence="6" id="KW-1185">Reference proteome</keyword>
<dbReference type="Proteomes" id="UP000234503">
    <property type="component" value="Unassembled WGS sequence"/>
</dbReference>
<feature type="domain" description="Nitroreductase" evidence="4">
    <location>
        <begin position="9"/>
        <end position="177"/>
    </location>
</feature>
<gene>
    <name evidence="5" type="ORF">CYR32_12885</name>
</gene>
<dbReference type="PANTHER" id="PTHR43035">
    <property type="entry name" value="FATTY ACID REPRESSION MUTANT PROTEIN 2-RELATED"/>
    <property type="match status" value="1"/>
</dbReference>
<protein>
    <submittedName>
        <fullName evidence="5">Nitroreductase</fullName>
    </submittedName>
</protein>
<dbReference type="InterPro" id="IPR000415">
    <property type="entry name" value="Nitroreductase-like"/>
</dbReference>
<comment type="subcellular location">
    <subcellularLocation>
        <location evidence="1">Cytoplasm</location>
    </subcellularLocation>
</comment>
<proteinExistence type="predicted"/>
<evidence type="ECO:0000313" key="6">
    <source>
        <dbReference type="Proteomes" id="UP000234503"/>
    </source>
</evidence>
<reference evidence="5 6" key="1">
    <citation type="submission" date="2017-12" db="EMBL/GenBank/DDBJ databases">
        <title>Characterization of six clinical isolates of Enterochimera gen. nov., a novel genus of the Yersiniaciae family and the three species Enterochimera arupensis sp. nov., Enterochimera coloradensis sp. nov, and Enterochimera californica sp. nov.</title>
        <authorList>
            <person name="Rossi A."/>
            <person name="Fisher M."/>
        </authorList>
    </citation>
    <scope>NUCLEOTIDE SEQUENCE [LARGE SCALE GENOMIC DNA]</scope>
    <source>
        <strain evidence="6">2016-Iso4</strain>
    </source>
</reference>
<dbReference type="GO" id="GO:0034599">
    <property type="term" value="P:cellular response to oxidative stress"/>
    <property type="evidence" value="ECO:0007669"/>
    <property type="project" value="InterPro"/>
</dbReference>
<name>A0A2N5E1C9_9GAMM</name>
<dbReference type="Gene3D" id="3.40.109.10">
    <property type="entry name" value="NADH Oxidase"/>
    <property type="match status" value="1"/>
</dbReference>
<keyword evidence="2" id="KW-0963">Cytoplasm</keyword>
<keyword evidence="3" id="KW-0560">Oxidoreductase</keyword>
<dbReference type="EMBL" id="PJZH01000012">
    <property type="protein sequence ID" value="PLR34098.1"/>
    <property type="molecule type" value="Genomic_DNA"/>
</dbReference>
<dbReference type="InterPro" id="IPR029479">
    <property type="entry name" value="Nitroreductase"/>
</dbReference>
<evidence type="ECO:0000259" key="4">
    <source>
        <dbReference type="Pfam" id="PF00881"/>
    </source>
</evidence>